<protein>
    <submittedName>
        <fullName evidence="1">Uncharacterized protein</fullName>
    </submittedName>
</protein>
<sequence>MDTGVLAQVALAQLRVQQAFDGCIESRETWSACLVAMAQRAECQVVETAAKLFSTAIVTITVEADLTIRLDSNIPEILGRGQGWSVRYLVVHTRYWPTDGTRCQTYWALAGILSRFTGLPEAALAAGVELGSVEAYVAAMVETAVAAMPNLQGVLVARIGEVCCLTPPDSGPRHIAYCAAAWAVDGLDPLAVPRVIAASRDQAVAVVSAADLQPSHLPLSVSALDYLSARPLPFPALAQIWDAALVNPQHCAHTPIGSAARHLRRHVLIQPGITFIRSGRGGVEQYDWCRIVLTQELA</sequence>
<accession>A0ACC1JUJ1</accession>
<organism evidence="1 2">
    <name type="scientific">Coemansia nantahalensis</name>
    <dbReference type="NCBI Taxonomy" id="2789366"/>
    <lineage>
        <taxon>Eukaryota</taxon>
        <taxon>Fungi</taxon>
        <taxon>Fungi incertae sedis</taxon>
        <taxon>Zoopagomycota</taxon>
        <taxon>Kickxellomycotina</taxon>
        <taxon>Kickxellomycetes</taxon>
        <taxon>Kickxellales</taxon>
        <taxon>Kickxellaceae</taxon>
        <taxon>Coemansia</taxon>
    </lineage>
</organism>
<reference evidence="1" key="1">
    <citation type="submission" date="2022-07" db="EMBL/GenBank/DDBJ databases">
        <title>Phylogenomic reconstructions and comparative analyses of Kickxellomycotina fungi.</title>
        <authorList>
            <person name="Reynolds N.K."/>
            <person name="Stajich J.E."/>
            <person name="Barry K."/>
            <person name="Grigoriev I.V."/>
            <person name="Crous P."/>
            <person name="Smith M.E."/>
        </authorList>
    </citation>
    <scope>NUCLEOTIDE SEQUENCE</scope>
    <source>
        <strain evidence="1">CBS 109366</strain>
    </source>
</reference>
<dbReference type="Proteomes" id="UP001140234">
    <property type="component" value="Unassembled WGS sequence"/>
</dbReference>
<proteinExistence type="predicted"/>
<evidence type="ECO:0000313" key="2">
    <source>
        <dbReference type="Proteomes" id="UP001140234"/>
    </source>
</evidence>
<dbReference type="EMBL" id="JANBUJ010001392">
    <property type="protein sequence ID" value="KAJ2767567.1"/>
    <property type="molecule type" value="Genomic_DNA"/>
</dbReference>
<gene>
    <name evidence="1" type="ORF">IWQ57_003899</name>
</gene>
<comment type="caution">
    <text evidence="1">The sequence shown here is derived from an EMBL/GenBank/DDBJ whole genome shotgun (WGS) entry which is preliminary data.</text>
</comment>
<evidence type="ECO:0000313" key="1">
    <source>
        <dbReference type="EMBL" id="KAJ2767567.1"/>
    </source>
</evidence>
<name>A0ACC1JUJ1_9FUNG</name>
<keyword evidence="2" id="KW-1185">Reference proteome</keyword>